<feature type="transmembrane region" description="Helical" evidence="8">
    <location>
        <begin position="375"/>
        <end position="395"/>
    </location>
</feature>
<reference evidence="9 10" key="1">
    <citation type="submission" date="2017-12" db="EMBL/GenBank/DDBJ databases">
        <title>Hemimetabolous genomes reveal molecular basis of termite eusociality.</title>
        <authorList>
            <person name="Harrison M.C."/>
            <person name="Jongepier E."/>
            <person name="Robertson H.M."/>
            <person name="Arning N."/>
            <person name="Bitard-Feildel T."/>
            <person name="Chao H."/>
            <person name="Childers C.P."/>
            <person name="Dinh H."/>
            <person name="Doddapaneni H."/>
            <person name="Dugan S."/>
            <person name="Gowin J."/>
            <person name="Greiner C."/>
            <person name="Han Y."/>
            <person name="Hu H."/>
            <person name="Hughes D.S.T."/>
            <person name="Huylmans A.-K."/>
            <person name="Kemena C."/>
            <person name="Kremer L.P.M."/>
            <person name="Lee S.L."/>
            <person name="Lopez-Ezquerra A."/>
            <person name="Mallet L."/>
            <person name="Monroy-Kuhn J.M."/>
            <person name="Moser A."/>
            <person name="Murali S.C."/>
            <person name="Muzny D.M."/>
            <person name="Otani S."/>
            <person name="Piulachs M.-D."/>
            <person name="Poelchau M."/>
            <person name="Qu J."/>
            <person name="Schaub F."/>
            <person name="Wada-Katsumata A."/>
            <person name="Worley K.C."/>
            <person name="Xie Q."/>
            <person name="Ylla G."/>
            <person name="Poulsen M."/>
            <person name="Gibbs R.A."/>
            <person name="Schal C."/>
            <person name="Richards S."/>
            <person name="Belles X."/>
            <person name="Korb J."/>
            <person name="Bornberg-Bauer E."/>
        </authorList>
    </citation>
    <scope>NUCLEOTIDE SEQUENCE [LARGE SCALE GENOMIC DNA]</scope>
    <source>
        <tissue evidence="9">Whole body</tissue>
    </source>
</reference>
<evidence type="ECO:0008006" key="11">
    <source>
        <dbReference type="Google" id="ProtNLM"/>
    </source>
</evidence>
<keyword evidence="7" id="KW-0325">Glycoprotein</keyword>
<dbReference type="Gene3D" id="3.40.190.10">
    <property type="entry name" value="Periplasmic binding protein-like II"/>
    <property type="match status" value="1"/>
</dbReference>
<dbReference type="Proteomes" id="UP000235965">
    <property type="component" value="Unassembled WGS sequence"/>
</dbReference>
<proteinExistence type="predicted"/>
<organism evidence="9 10">
    <name type="scientific">Cryptotermes secundus</name>
    <dbReference type="NCBI Taxonomy" id="105785"/>
    <lineage>
        <taxon>Eukaryota</taxon>
        <taxon>Metazoa</taxon>
        <taxon>Ecdysozoa</taxon>
        <taxon>Arthropoda</taxon>
        <taxon>Hexapoda</taxon>
        <taxon>Insecta</taxon>
        <taxon>Pterygota</taxon>
        <taxon>Neoptera</taxon>
        <taxon>Polyneoptera</taxon>
        <taxon>Dictyoptera</taxon>
        <taxon>Blattodea</taxon>
        <taxon>Blattoidea</taxon>
        <taxon>Termitoidae</taxon>
        <taxon>Kalotermitidae</taxon>
        <taxon>Cryptotermitinae</taxon>
        <taxon>Cryptotermes</taxon>
    </lineage>
</organism>
<name>A0A2J7RQ68_9NEOP</name>
<keyword evidence="4 8" id="KW-1133">Transmembrane helix</keyword>
<dbReference type="STRING" id="105785.A0A2J7RQ68"/>
<dbReference type="InParanoid" id="A0A2J7RQ68"/>
<keyword evidence="10" id="KW-1185">Reference proteome</keyword>
<evidence type="ECO:0000256" key="1">
    <source>
        <dbReference type="ARBA" id="ARBA00004651"/>
    </source>
</evidence>
<comment type="subcellular location">
    <subcellularLocation>
        <location evidence="1">Cell membrane</location>
        <topology evidence="1">Multi-pass membrane protein</topology>
    </subcellularLocation>
</comment>
<protein>
    <recommendedName>
        <fullName evidence="11">Ionotropic glutamate receptor C-terminal domain-containing protein</fullName>
    </recommendedName>
</protein>
<keyword evidence="5 8" id="KW-0472">Membrane</keyword>
<evidence type="ECO:0000256" key="8">
    <source>
        <dbReference type="SAM" id="Phobius"/>
    </source>
</evidence>
<evidence type="ECO:0000256" key="7">
    <source>
        <dbReference type="ARBA" id="ARBA00023180"/>
    </source>
</evidence>
<keyword evidence="6" id="KW-0675">Receptor</keyword>
<evidence type="ECO:0000256" key="6">
    <source>
        <dbReference type="ARBA" id="ARBA00023170"/>
    </source>
</evidence>
<gene>
    <name evidence="9" type="ORF">B7P43_G11113</name>
</gene>
<dbReference type="GO" id="GO:0005886">
    <property type="term" value="C:plasma membrane"/>
    <property type="evidence" value="ECO:0007669"/>
    <property type="project" value="UniProtKB-SubCell"/>
</dbReference>
<comment type="caution">
    <text evidence="9">The sequence shown here is derived from an EMBL/GenBank/DDBJ whole genome shotgun (WGS) entry which is preliminary data.</text>
</comment>
<dbReference type="PANTHER" id="PTHR42643:SF30">
    <property type="entry name" value="IONOTROPIC RECEPTOR 40A-RELATED"/>
    <property type="match status" value="1"/>
</dbReference>
<dbReference type="AlphaFoldDB" id="A0A2J7RQ68"/>
<keyword evidence="3 8" id="KW-0812">Transmembrane</keyword>
<accession>A0A2J7RQ68</accession>
<evidence type="ECO:0000256" key="5">
    <source>
        <dbReference type="ARBA" id="ARBA00023136"/>
    </source>
</evidence>
<evidence type="ECO:0000313" key="9">
    <source>
        <dbReference type="EMBL" id="PNF42971.1"/>
    </source>
</evidence>
<dbReference type="InterPro" id="IPR052192">
    <property type="entry name" value="Insect_Ionotropic_Sensory_Rcpt"/>
</dbReference>
<dbReference type="SUPFAM" id="SSF53850">
    <property type="entry name" value="Periplasmic binding protein-like II"/>
    <property type="match status" value="1"/>
</dbReference>
<evidence type="ECO:0000313" key="10">
    <source>
        <dbReference type="Proteomes" id="UP000235965"/>
    </source>
</evidence>
<evidence type="ECO:0000256" key="4">
    <source>
        <dbReference type="ARBA" id="ARBA00022989"/>
    </source>
</evidence>
<dbReference type="FunCoup" id="A0A2J7RQ68">
    <property type="interactions" value="76"/>
</dbReference>
<dbReference type="OrthoDB" id="6430908at2759"/>
<evidence type="ECO:0000256" key="3">
    <source>
        <dbReference type="ARBA" id="ARBA00022692"/>
    </source>
</evidence>
<evidence type="ECO:0000256" key="2">
    <source>
        <dbReference type="ARBA" id="ARBA00022475"/>
    </source>
</evidence>
<dbReference type="EMBL" id="NEVH01001346">
    <property type="protein sequence ID" value="PNF42971.1"/>
    <property type="molecule type" value="Genomic_DNA"/>
</dbReference>
<feature type="transmembrane region" description="Helical" evidence="8">
    <location>
        <begin position="433"/>
        <end position="458"/>
    </location>
</feature>
<dbReference type="PANTHER" id="PTHR42643">
    <property type="entry name" value="IONOTROPIC RECEPTOR 20A-RELATED"/>
    <property type="match status" value="1"/>
</dbReference>
<keyword evidence="2" id="KW-1003">Cell membrane</keyword>
<sequence length="658" mass="74190">MYSRINSENTVLGMLLPSCVILRRWCPHGRRTDTDCIKNIIIIIIIRHFNPKRPFIPAFSGCTEASTNIGEAAIAHALGIALPDVQTWSTINSSYLAYGEKDDDVIEDLTDKFGLLSASASWDPRARFVVAAVVTDVLYESQATAKRLLEIFSSEKILNVVVILKASQLQTNNSEMIKNNQIKRYEIYTWFPYQAPDRCSSVHDVILLDSWIVEGGGRFNNNINLFPDKIKYNFHGCPLIAATFPVDFVVGPYTHLNDSITSGTSYVTYDSGIELRFIKLVAEELNLTLRFLPPPPNNEKWGNLTNDLKFTGLLGEVVYERADIGFGAWPLHSKLLQIMDATKSYYRDDWVWWVPCAKKVPRWKSISMVFLPETWGALLISILFAVVVILCLVRCEKAEHKFYGNCANCVSSVWATVLGVATPHTPDTISVRMFFISWIWYCLAINVVFQTLLTSFLIEPGFEHQMNSIGEIMDSKLKYGYNQWFDIVVRDAADTLSETILQNRVQCGEGNEPPCLDWVAYHGNFSLLCSKTLLDYLLTREYLDKHGKPLICQAGGLFFPLNYVTYMAKGNPLLNRFDEMITRVIESGIAGNWIASGLYLQRVQAGITGRKILAGEYSNLSLEHAQGIFAILLPGLAFSVLVFFLELSYYKIPSIRAG</sequence>
<feature type="transmembrane region" description="Helical" evidence="8">
    <location>
        <begin position="628"/>
        <end position="650"/>
    </location>
</feature>
<dbReference type="Gene3D" id="1.10.287.70">
    <property type="match status" value="1"/>
</dbReference>